<dbReference type="PANTHER" id="PTHR10728:SF54">
    <property type="entry name" value="PHOSPHOLIPASE A2"/>
    <property type="match status" value="1"/>
</dbReference>
<evidence type="ECO:0000259" key="4">
    <source>
        <dbReference type="PROSITE" id="PS51210"/>
    </source>
</evidence>
<dbReference type="GO" id="GO:0047498">
    <property type="term" value="F:calcium-dependent phospholipase A2 activity"/>
    <property type="evidence" value="ECO:0007669"/>
    <property type="project" value="TreeGrafter"/>
</dbReference>
<dbReference type="Ensembl" id="ENSGEVT00005013718.1">
    <property type="protein sequence ID" value="ENSGEVP00005013096.1"/>
    <property type="gene ID" value="ENSGEVG00005009235.1"/>
</dbReference>
<proteinExistence type="predicted"/>
<evidence type="ECO:0000256" key="1">
    <source>
        <dbReference type="ARBA" id="ARBA00022801"/>
    </source>
</evidence>
<keyword evidence="3" id="KW-0442">Lipid degradation</keyword>
<dbReference type="SUPFAM" id="SSF52151">
    <property type="entry name" value="FabD/lysophospholipase-like"/>
    <property type="match status" value="1"/>
</dbReference>
<dbReference type="OrthoDB" id="419768at2759"/>
<keyword evidence="2 3" id="KW-0443">Lipid metabolism</keyword>
<dbReference type="PANTHER" id="PTHR10728">
    <property type="entry name" value="CYTOSOLIC PHOSPHOLIPASE A2"/>
    <property type="match status" value="1"/>
</dbReference>
<dbReference type="GeneTree" id="ENSGT01030000234606"/>
<keyword evidence="6" id="KW-1185">Reference proteome</keyword>
<keyword evidence="1 3" id="KW-0378">Hydrolase</keyword>
<dbReference type="GO" id="GO:0046475">
    <property type="term" value="P:glycerophospholipid catabolic process"/>
    <property type="evidence" value="ECO:0007669"/>
    <property type="project" value="TreeGrafter"/>
</dbReference>
<dbReference type="Pfam" id="PF01735">
    <property type="entry name" value="PLA2_B"/>
    <property type="match status" value="1"/>
</dbReference>
<dbReference type="InterPro" id="IPR016035">
    <property type="entry name" value="Acyl_Trfase/lysoPLipase"/>
</dbReference>
<organism evidence="5 6">
    <name type="scientific">Gopherus evgoodei</name>
    <name type="common">Goodes thornscrub tortoise</name>
    <dbReference type="NCBI Taxonomy" id="1825980"/>
    <lineage>
        <taxon>Eukaryota</taxon>
        <taxon>Metazoa</taxon>
        <taxon>Chordata</taxon>
        <taxon>Craniata</taxon>
        <taxon>Vertebrata</taxon>
        <taxon>Euteleostomi</taxon>
        <taxon>Archelosauria</taxon>
        <taxon>Testudinata</taxon>
        <taxon>Testudines</taxon>
        <taxon>Cryptodira</taxon>
        <taxon>Durocryptodira</taxon>
        <taxon>Testudinoidea</taxon>
        <taxon>Testudinidae</taxon>
        <taxon>Gopherus</taxon>
    </lineage>
</organism>
<reference evidence="5" key="2">
    <citation type="submission" date="2025-09" db="UniProtKB">
        <authorList>
            <consortium name="Ensembl"/>
        </authorList>
    </citation>
    <scope>IDENTIFICATION</scope>
</reference>
<dbReference type="GO" id="GO:0005509">
    <property type="term" value="F:calcium ion binding"/>
    <property type="evidence" value="ECO:0007669"/>
    <property type="project" value="TreeGrafter"/>
</dbReference>
<evidence type="ECO:0000256" key="3">
    <source>
        <dbReference type="PROSITE-ProRule" id="PRU00555"/>
    </source>
</evidence>
<dbReference type="GO" id="GO:0005829">
    <property type="term" value="C:cytosol"/>
    <property type="evidence" value="ECO:0007669"/>
    <property type="project" value="TreeGrafter"/>
</dbReference>
<dbReference type="SMART" id="SM00022">
    <property type="entry name" value="PLAc"/>
    <property type="match status" value="1"/>
</dbReference>
<dbReference type="InterPro" id="IPR002642">
    <property type="entry name" value="LysoPLipase_cat_dom"/>
</dbReference>
<evidence type="ECO:0000313" key="5">
    <source>
        <dbReference type="Ensembl" id="ENSGEVP00005013096.1"/>
    </source>
</evidence>
<sequence>SHCSCPQDLDVRLGYDLCAEEKDFLCKRKKYVAAALKNVLHLEEDLQDHEIPVVAIMTTGGGMRSFTTTYGSLLGLKKLNVLDCATYVSGLSGTTWTMSNLYKDAYWSQKDLDEKIHEAQKCATKCKMSCFSMERMKYFNQQLCQRKQEGYRTSFIDLWGLIIEYMLHDGKENQKLSDQREAVKEGQNPLPVYVAVNVRDKYSTLDFKEWVEFTPYEVGFLKYGAFVRTEDFGSEFFMDEVIVCCWLNKSFSYLPQPSLKYKDNTPKIIIRNPSFSLLVSPGTEEEPVLPTRPHEVKTHLLTPEGPFSSALRDALTDRLSVAQYHNFLKGFQVHNDYLGNEKFYRWKDTVLDMSPNQLSQQSDLLGMVDAGFFINTSCPPLLRLERKVDVILHLSYSPLDQACKYYADQKIPFPKVFLSEEERKNLKECYLFQDSETPGSPIVVFFPLVNDTFRYYKAPGVTRCCSEMEGGKVDVTSCSSPYNTFAMTYTDENYHRLVNLSEYNILNNAHLILQALHTAVERKRQQKK</sequence>
<protein>
    <recommendedName>
        <fullName evidence="4">PLA2c domain-containing protein</fullName>
    </recommendedName>
</protein>
<dbReference type="PROSITE" id="PS51210">
    <property type="entry name" value="PLA2C"/>
    <property type="match status" value="1"/>
</dbReference>
<name>A0A8C4WC89_9SAUR</name>
<evidence type="ECO:0000256" key="2">
    <source>
        <dbReference type="ARBA" id="ARBA00023098"/>
    </source>
</evidence>
<dbReference type="Gene3D" id="3.40.1090.10">
    <property type="entry name" value="Cytosolic phospholipase A2 catalytic domain"/>
    <property type="match status" value="1"/>
</dbReference>
<dbReference type="Proteomes" id="UP000694390">
    <property type="component" value="Unassembled WGS sequence"/>
</dbReference>
<feature type="domain" description="PLA2c" evidence="4">
    <location>
        <begin position="4"/>
        <end position="528"/>
    </location>
</feature>
<dbReference type="AlphaFoldDB" id="A0A8C4WC89"/>
<dbReference type="GO" id="GO:0005544">
    <property type="term" value="F:calcium-dependent phospholipid binding"/>
    <property type="evidence" value="ECO:0007669"/>
    <property type="project" value="TreeGrafter"/>
</dbReference>
<reference evidence="5" key="1">
    <citation type="submission" date="2025-08" db="UniProtKB">
        <authorList>
            <consortium name="Ensembl"/>
        </authorList>
    </citation>
    <scope>IDENTIFICATION</scope>
</reference>
<evidence type="ECO:0000313" key="6">
    <source>
        <dbReference type="Proteomes" id="UP000694390"/>
    </source>
</evidence>
<accession>A0A8C4WC89</accession>